<keyword evidence="1" id="KW-1133">Transmembrane helix</keyword>
<organism evidence="3 4">
    <name type="scientific">SAR86 cluster bacterium</name>
    <dbReference type="NCBI Taxonomy" id="2030880"/>
    <lineage>
        <taxon>Bacteria</taxon>
        <taxon>Pseudomonadati</taxon>
        <taxon>Pseudomonadota</taxon>
        <taxon>Gammaproteobacteria</taxon>
        <taxon>SAR86 cluster</taxon>
    </lineage>
</organism>
<proteinExistence type="predicted"/>
<accession>A0A937J6V5</accession>
<dbReference type="GO" id="GO:0003677">
    <property type="term" value="F:DNA binding"/>
    <property type="evidence" value="ECO:0007669"/>
    <property type="project" value="InterPro"/>
</dbReference>
<dbReference type="InterPro" id="IPR010982">
    <property type="entry name" value="Lambda_DNA-bd_dom_sf"/>
</dbReference>
<dbReference type="PANTHER" id="PTHR34475">
    <property type="match status" value="1"/>
</dbReference>
<keyword evidence="1" id="KW-0472">Membrane</keyword>
<evidence type="ECO:0000256" key="1">
    <source>
        <dbReference type="SAM" id="Phobius"/>
    </source>
</evidence>
<evidence type="ECO:0000259" key="2">
    <source>
        <dbReference type="Pfam" id="PF13464"/>
    </source>
</evidence>
<comment type="caution">
    <text evidence="3">The sequence shown here is derived from an EMBL/GenBank/DDBJ whole genome shotgun (WGS) entry which is preliminary data.</text>
</comment>
<dbReference type="Gene3D" id="1.10.260.40">
    <property type="entry name" value="lambda repressor-like DNA-binding domains"/>
    <property type="match status" value="1"/>
</dbReference>
<dbReference type="Pfam" id="PF13413">
    <property type="entry name" value="HTH_25"/>
    <property type="match status" value="1"/>
</dbReference>
<dbReference type="InterPro" id="IPR025194">
    <property type="entry name" value="RodZ-like_C"/>
</dbReference>
<dbReference type="AlphaFoldDB" id="A0A937J6V5"/>
<dbReference type="Pfam" id="PF13464">
    <property type="entry name" value="RodZ_C"/>
    <property type="match status" value="1"/>
</dbReference>
<evidence type="ECO:0000313" key="3">
    <source>
        <dbReference type="EMBL" id="MBL6903077.1"/>
    </source>
</evidence>
<protein>
    <submittedName>
        <fullName evidence="3">Helix-turn-helix domain-containing protein</fullName>
    </submittedName>
</protein>
<keyword evidence="1" id="KW-0812">Transmembrane</keyword>
<feature type="transmembrane region" description="Helical" evidence="1">
    <location>
        <begin position="107"/>
        <end position="129"/>
    </location>
</feature>
<dbReference type="Proteomes" id="UP000705230">
    <property type="component" value="Unassembled WGS sequence"/>
</dbReference>
<sequence>MEKVVKSGKVGAKFKEARFKLNLSLEDISKNILINIKYLEAIEKDDYSIFPARAFALAYYKKYSKFLEIKDIFPLQEPESLVNDRKRSIKSSGMRLAEFEKLIRDNFFKIIVFLTTSLILLIILSLNLIDNKSHNLDQSKSGAKVTEILDIKEIDNVQESIAEPMPHNNNLILIFSGPCWVEIYTDNKKPLIYKLYNNNEVLEIEIKKSFTLIIGNIDNVNADYAGKNINLIDSANEQKVSITTFKNE</sequence>
<dbReference type="InterPro" id="IPR050400">
    <property type="entry name" value="Bact_Cytoskel_RodZ"/>
</dbReference>
<evidence type="ECO:0000313" key="4">
    <source>
        <dbReference type="Proteomes" id="UP000705230"/>
    </source>
</evidence>
<gene>
    <name evidence="3" type="ORF">ISR29_02640</name>
</gene>
<name>A0A937J6V5_9GAMM</name>
<feature type="domain" description="Cytoskeleton protein RodZ-like C-terminal" evidence="2">
    <location>
        <begin position="174"/>
        <end position="236"/>
    </location>
</feature>
<reference evidence="3" key="1">
    <citation type="submission" date="2020-10" db="EMBL/GenBank/DDBJ databases">
        <title>Microbiome of the Black Sea water column analyzed by genome centric metagenomics.</title>
        <authorList>
            <person name="Cabello-Yeves P.J."/>
            <person name="Callieri C."/>
            <person name="Picazo A."/>
            <person name="Mehrshad M."/>
            <person name="Haro-Moreno J.M."/>
            <person name="Roda-Garcia J."/>
            <person name="Dzembekova N."/>
            <person name="Slabakova V."/>
            <person name="Slabakova N."/>
            <person name="Moncheva S."/>
            <person name="Rodriguez-Valera F."/>
        </authorList>
    </citation>
    <scope>NUCLEOTIDE SEQUENCE</scope>
    <source>
        <strain evidence="3">BS30m-G43</strain>
    </source>
</reference>
<dbReference type="PANTHER" id="PTHR34475:SF1">
    <property type="entry name" value="CYTOSKELETON PROTEIN RODZ"/>
    <property type="match status" value="1"/>
</dbReference>
<dbReference type="EMBL" id="JADHSG010000002">
    <property type="protein sequence ID" value="MBL6903077.1"/>
    <property type="molecule type" value="Genomic_DNA"/>
</dbReference>